<dbReference type="Gene3D" id="2.70.98.70">
    <property type="match status" value="1"/>
</dbReference>
<proteinExistence type="predicted"/>
<keyword evidence="2" id="KW-1185">Reference proteome</keyword>
<name>A0ABX3H0C9_PAEBO</name>
<dbReference type="InterPro" id="IPR008929">
    <property type="entry name" value="Chondroitin_lyas"/>
</dbReference>
<organism evidence="1 2">
    <name type="scientific">Paenibacillus borealis</name>
    <dbReference type="NCBI Taxonomy" id="160799"/>
    <lineage>
        <taxon>Bacteria</taxon>
        <taxon>Bacillati</taxon>
        <taxon>Bacillota</taxon>
        <taxon>Bacilli</taxon>
        <taxon>Bacillales</taxon>
        <taxon>Paenibacillaceae</taxon>
        <taxon>Paenibacillus</taxon>
    </lineage>
</organism>
<dbReference type="Proteomes" id="UP000187412">
    <property type="component" value="Unassembled WGS sequence"/>
</dbReference>
<evidence type="ECO:0000313" key="2">
    <source>
        <dbReference type="Proteomes" id="UP000187412"/>
    </source>
</evidence>
<dbReference type="PANTHER" id="PTHR38045">
    <property type="entry name" value="CHROMOSOME 1, WHOLE GENOME SHOTGUN SEQUENCE"/>
    <property type="match status" value="1"/>
</dbReference>
<protein>
    <recommendedName>
        <fullName evidence="3">Heparinase</fullName>
    </recommendedName>
</protein>
<gene>
    <name evidence="1" type="ORF">BSK56_26015</name>
</gene>
<dbReference type="PANTHER" id="PTHR38045:SF1">
    <property type="entry name" value="HEPARINASE II_III-LIKE PROTEIN"/>
    <property type="match status" value="1"/>
</dbReference>
<dbReference type="EMBL" id="MPTB01000041">
    <property type="protein sequence ID" value="OMD42350.1"/>
    <property type="molecule type" value="Genomic_DNA"/>
</dbReference>
<dbReference type="SUPFAM" id="SSF48230">
    <property type="entry name" value="Chondroitin AC/alginate lyase"/>
    <property type="match status" value="1"/>
</dbReference>
<reference evidence="1 2" key="1">
    <citation type="submission" date="2016-10" db="EMBL/GenBank/DDBJ databases">
        <title>Paenibacillus species isolates.</title>
        <authorList>
            <person name="Beno S.M."/>
        </authorList>
    </citation>
    <scope>NUCLEOTIDE SEQUENCE [LARGE SCALE GENOMIC DNA]</scope>
    <source>
        <strain evidence="1 2">FSL H7-0744</strain>
    </source>
</reference>
<sequence>MLEIKEIKQMLLRTESSKLYLADYPEMLRQKVLGSPALQPMLAEIRAEAEALLATAIPELSYTLFRIYFERGTRMEYETAYFNRRNRLRTFGLLAWLEPDNLVFRDALCDTLWAVCDEYTWCVPAHLAGEAENDPALPEGSIAAGKEVPAATIDLFSAETAFALAELLHLHGDNLPQLVRKRVISEVLHRVLIPFTERSFFWEESKHNWAAVCAGSVGAAALYILDNAEDTAVVLARVLPAMDSFLSGYPADGACTEGYGYWQYGFGFYVYFADLLKTRTGGALDLLAEPKIRQIAMFQQKAFLDDCHTVSFSDTRTVAGVFMGLSHYLHARFEEVDIPSRSYEAAYMEDHCYRWASSLRNLIWQHGETEGQPWRPASYYLPEAQWLISRHESQGRRFVFAAKGGHNDEPHNHNDVGNFILFAEGTTLLADMGSGQYTSGYFGPERYNILCNASFGHSVPIINGMAQSPGAQHRAADVQMESGEQTETFSLDLAQVYADNSLLQLKRRFTWTKTSQPVLMLEDSYQFASPPESVTERFITPLKPRIEEDAVILSSDQAALRIVFDNKLLAPEIQELQHKAHRGRLVTFYALDFAVLRTEQNMKLSLRFELSGG</sequence>
<evidence type="ECO:0008006" key="3">
    <source>
        <dbReference type="Google" id="ProtNLM"/>
    </source>
</evidence>
<accession>A0ABX3H0C9</accession>
<comment type="caution">
    <text evidence="1">The sequence shown here is derived from an EMBL/GenBank/DDBJ whole genome shotgun (WGS) entry which is preliminary data.</text>
</comment>
<dbReference type="Gene3D" id="1.50.10.100">
    <property type="entry name" value="Chondroitin AC/alginate lyase"/>
    <property type="match status" value="1"/>
</dbReference>
<dbReference type="RefSeq" id="WP_076113400.1">
    <property type="nucleotide sequence ID" value="NZ_MPTB01000041.1"/>
</dbReference>
<evidence type="ECO:0000313" key="1">
    <source>
        <dbReference type="EMBL" id="OMD42350.1"/>
    </source>
</evidence>